<name>A0A506Y2U9_9MICO</name>
<comment type="caution">
    <text evidence="2">The sequence shown here is derived from an EMBL/GenBank/DDBJ whole genome shotgun (WGS) entry which is preliminary data.</text>
</comment>
<protein>
    <submittedName>
        <fullName evidence="2">Alpha/beta hydrolase</fullName>
    </submittedName>
</protein>
<dbReference type="InterPro" id="IPR029058">
    <property type="entry name" value="AB_hydrolase_fold"/>
</dbReference>
<dbReference type="PRINTS" id="PR00412">
    <property type="entry name" value="EPOXHYDRLASE"/>
</dbReference>
<proteinExistence type="predicted"/>
<dbReference type="PANTHER" id="PTHR43798:SF33">
    <property type="entry name" value="HYDROLASE, PUTATIVE (AFU_ORTHOLOGUE AFUA_2G14860)-RELATED"/>
    <property type="match status" value="1"/>
</dbReference>
<dbReference type="PRINTS" id="PR00111">
    <property type="entry name" value="ABHYDROLASE"/>
</dbReference>
<evidence type="ECO:0000313" key="3">
    <source>
        <dbReference type="Proteomes" id="UP000316252"/>
    </source>
</evidence>
<dbReference type="Proteomes" id="UP000316252">
    <property type="component" value="Unassembled WGS sequence"/>
</dbReference>
<organism evidence="2 3">
    <name type="scientific">Schumannella soli</name>
    <dbReference type="NCBI Taxonomy" id="2590779"/>
    <lineage>
        <taxon>Bacteria</taxon>
        <taxon>Bacillati</taxon>
        <taxon>Actinomycetota</taxon>
        <taxon>Actinomycetes</taxon>
        <taxon>Micrococcales</taxon>
        <taxon>Microbacteriaceae</taxon>
        <taxon>Schumannella</taxon>
    </lineage>
</organism>
<dbReference type="Pfam" id="PF00561">
    <property type="entry name" value="Abhydrolase_1"/>
    <property type="match status" value="1"/>
</dbReference>
<dbReference type="PANTHER" id="PTHR43798">
    <property type="entry name" value="MONOACYLGLYCEROL LIPASE"/>
    <property type="match status" value="1"/>
</dbReference>
<dbReference type="RefSeq" id="WP_141163599.1">
    <property type="nucleotide sequence ID" value="NZ_VHQG01000002.1"/>
</dbReference>
<dbReference type="AlphaFoldDB" id="A0A506Y2U9"/>
<keyword evidence="3" id="KW-1185">Reference proteome</keyword>
<evidence type="ECO:0000313" key="2">
    <source>
        <dbReference type="EMBL" id="TPW76243.1"/>
    </source>
</evidence>
<dbReference type="SUPFAM" id="SSF53474">
    <property type="entry name" value="alpha/beta-Hydrolases"/>
    <property type="match status" value="1"/>
</dbReference>
<dbReference type="InterPro" id="IPR000073">
    <property type="entry name" value="AB_hydrolase_1"/>
</dbReference>
<dbReference type="Gene3D" id="3.40.50.1820">
    <property type="entry name" value="alpha/beta hydrolase"/>
    <property type="match status" value="1"/>
</dbReference>
<dbReference type="GO" id="GO:0016020">
    <property type="term" value="C:membrane"/>
    <property type="evidence" value="ECO:0007669"/>
    <property type="project" value="TreeGrafter"/>
</dbReference>
<dbReference type="GO" id="GO:0016787">
    <property type="term" value="F:hydrolase activity"/>
    <property type="evidence" value="ECO:0007669"/>
    <property type="project" value="UniProtKB-KW"/>
</dbReference>
<dbReference type="OrthoDB" id="5195507at2"/>
<evidence type="ECO:0000259" key="1">
    <source>
        <dbReference type="Pfam" id="PF00561"/>
    </source>
</evidence>
<dbReference type="InterPro" id="IPR000639">
    <property type="entry name" value="Epox_hydrolase-like"/>
</dbReference>
<keyword evidence="2" id="KW-0378">Hydrolase</keyword>
<reference evidence="2 3" key="1">
    <citation type="submission" date="2019-06" db="EMBL/GenBank/DDBJ databases">
        <authorList>
            <person name="Li F."/>
        </authorList>
    </citation>
    <scope>NUCLEOTIDE SEQUENCE [LARGE SCALE GENOMIC DNA]</scope>
    <source>
        <strain evidence="2 3">10F1D-1</strain>
    </source>
</reference>
<feature type="domain" description="AB hydrolase-1" evidence="1">
    <location>
        <begin position="41"/>
        <end position="282"/>
    </location>
</feature>
<gene>
    <name evidence="2" type="ORF">FJ657_10655</name>
</gene>
<sequence length="313" mass="32993">MPVPSPYAAQLAALPTRTGEVDARGSRTRYWDYGPADAPVALVVVHGYRGDHHGLEPVLAQLPGLRIIAPDLPGFGESTPMAPGEHGIAGYAAWLGEFLGALGLRGTVPLLGHSFGSIVVAHALAAGLPTPRLILVNPISTDPMSGVNGALARLTRLYYTVGRKLPARAGGAWLGNPLIVRFMSVTLAKTPDAVLKRWIHEEHGRYFSGFSDRDTLAEGFDASLSTDVTRAAEALTMPTLLIAGSDDLIAPMAGQHALLTKLPDARLVELPGVGHLIHYERPREAAAEIERFLAERSEGDGSTTVDGAGEGAA</sequence>
<accession>A0A506Y2U9</accession>
<dbReference type="EMBL" id="VHQG01000002">
    <property type="protein sequence ID" value="TPW76243.1"/>
    <property type="molecule type" value="Genomic_DNA"/>
</dbReference>
<dbReference type="InterPro" id="IPR050266">
    <property type="entry name" value="AB_hydrolase_sf"/>
</dbReference>